<feature type="signal peptide" evidence="1">
    <location>
        <begin position="1"/>
        <end position="26"/>
    </location>
</feature>
<dbReference type="InterPro" id="IPR038682">
    <property type="entry name" value="YrpD-like_sf"/>
</dbReference>
<protein>
    <submittedName>
        <fullName evidence="2">Uncharacterized protein</fullName>
    </submittedName>
</protein>
<organism evidence="2 3">
    <name type="scientific">Paenibacillus terrae</name>
    <dbReference type="NCBI Taxonomy" id="159743"/>
    <lineage>
        <taxon>Bacteria</taxon>
        <taxon>Bacillati</taxon>
        <taxon>Bacillota</taxon>
        <taxon>Bacilli</taxon>
        <taxon>Bacillales</taxon>
        <taxon>Paenibacillaceae</taxon>
        <taxon>Paenibacillus</taxon>
    </lineage>
</organism>
<evidence type="ECO:0000313" key="3">
    <source>
        <dbReference type="Proteomes" id="UP000032534"/>
    </source>
</evidence>
<evidence type="ECO:0000313" key="2">
    <source>
        <dbReference type="EMBL" id="KJD42655.1"/>
    </source>
</evidence>
<dbReference type="EMBL" id="JTHP01000099">
    <property type="protein sequence ID" value="KJD42655.1"/>
    <property type="molecule type" value="Genomic_DNA"/>
</dbReference>
<comment type="caution">
    <text evidence="2">The sequence shown here is derived from an EMBL/GenBank/DDBJ whole genome shotgun (WGS) entry which is preliminary data.</text>
</comment>
<name>A0A0D7WU14_9BACL</name>
<reference evidence="2 3" key="1">
    <citation type="submission" date="2014-11" db="EMBL/GenBank/DDBJ databases">
        <title>Draft Genome Sequences of Paenibacillus polymyxa NRRL B-30509 and Paenibacillus terrae NRRL B-30644, Strains from a Poultry Environment that Produce Tridecaptin A and Paenicidins.</title>
        <authorList>
            <person name="van Belkum M.J."/>
            <person name="Lohans C.T."/>
            <person name="Vederas J.C."/>
        </authorList>
    </citation>
    <scope>NUCLEOTIDE SEQUENCE [LARGE SCALE GENOMIC DNA]</scope>
    <source>
        <strain evidence="2 3">NRRL B-30644</strain>
    </source>
</reference>
<evidence type="ECO:0000256" key="1">
    <source>
        <dbReference type="SAM" id="SignalP"/>
    </source>
</evidence>
<dbReference type="AlphaFoldDB" id="A0A0D7WU14"/>
<accession>A0A0D7WU14</accession>
<gene>
    <name evidence="2" type="ORF">QD47_26975</name>
</gene>
<dbReference type="Proteomes" id="UP000032534">
    <property type="component" value="Unassembled WGS sequence"/>
</dbReference>
<proteinExistence type="predicted"/>
<sequence length="379" mass="41493">MKMKKVLMVSSLASVLVLSSFSNVFAESQATTSHSDIFIDATVQGHERNNLLNFMVNLEPDARENVIYEDENGKLLANKPKLLQKVIKYKKTSENIFETPDGKESFALPVDDSKPSQIVLHGDQFTQENNKNSVSNSVYKDTTCTATSKVEEEIGTQATQHPCTGSTGPYRRVTSQANYSWQSHYVYLPGGSEIRDHNTKGTSDYNGDAGYVYVGGQGANGGGVDAGLLHSTLYDNWGMLISVDGDPLGYDQRFKSKQNVNMKFSIPSSNNIALTISGNDYTTNKNTTVTFGRSAKGFVPGGGNILKRLTTIGQKPQNFHTGSYIHNARWYSSLIGNSSTNYHTWTASDTNASGTCSYTTDVVRVNYVNAGEETDNIDI</sequence>
<feature type="chain" id="PRO_5002325758" evidence="1">
    <location>
        <begin position="27"/>
        <end position="379"/>
    </location>
</feature>
<dbReference type="Gene3D" id="2.60.120.1270">
    <property type="match status" value="1"/>
</dbReference>
<dbReference type="OrthoDB" id="57306at2"/>
<keyword evidence="3" id="KW-1185">Reference proteome</keyword>
<dbReference type="PATRIC" id="fig|159743.3.peg.6004"/>
<keyword evidence="1" id="KW-0732">Signal</keyword>
<dbReference type="RefSeq" id="WP_044649019.1">
    <property type="nucleotide sequence ID" value="NZ_JTHP01000099.1"/>
</dbReference>